<dbReference type="Pfam" id="PF03734">
    <property type="entry name" value="YkuD"/>
    <property type="match status" value="1"/>
</dbReference>
<evidence type="ECO:0000313" key="3">
    <source>
        <dbReference type="EMBL" id="MVQ50947.1"/>
    </source>
</evidence>
<dbReference type="AlphaFoldDB" id="A0A6L6XW61"/>
<name>A0A6L6XW61_9ACTN</name>
<dbReference type="PANTHER" id="PTHR38589">
    <property type="entry name" value="BLR0621 PROTEIN"/>
    <property type="match status" value="1"/>
</dbReference>
<dbReference type="RefSeq" id="WP_181645438.1">
    <property type="nucleotide sequence ID" value="NZ_WSEK01000004.1"/>
</dbReference>
<feature type="signal peptide" evidence="1">
    <location>
        <begin position="1"/>
        <end position="23"/>
    </location>
</feature>
<keyword evidence="1" id="KW-0732">Signal</keyword>
<feature type="chain" id="PRO_5026804379" evidence="1">
    <location>
        <begin position="24"/>
        <end position="230"/>
    </location>
</feature>
<evidence type="ECO:0000313" key="4">
    <source>
        <dbReference type="Proteomes" id="UP000473525"/>
    </source>
</evidence>
<evidence type="ECO:0000256" key="1">
    <source>
        <dbReference type="SAM" id="SignalP"/>
    </source>
</evidence>
<proteinExistence type="predicted"/>
<organism evidence="3 4">
    <name type="scientific">Nocardioides agri</name>
    <dbReference type="NCBI Taxonomy" id="2682843"/>
    <lineage>
        <taxon>Bacteria</taxon>
        <taxon>Bacillati</taxon>
        <taxon>Actinomycetota</taxon>
        <taxon>Actinomycetes</taxon>
        <taxon>Propionibacteriales</taxon>
        <taxon>Nocardioidaceae</taxon>
        <taxon>Nocardioides</taxon>
    </lineage>
</organism>
<dbReference type="EMBL" id="WSEK01000004">
    <property type="protein sequence ID" value="MVQ50947.1"/>
    <property type="molecule type" value="Genomic_DNA"/>
</dbReference>
<reference evidence="3 4" key="1">
    <citation type="submission" date="2019-12" db="EMBL/GenBank/DDBJ databases">
        <authorList>
            <person name="Huq M.A."/>
        </authorList>
    </citation>
    <scope>NUCLEOTIDE SEQUENCE [LARGE SCALE GENOMIC DNA]</scope>
    <source>
        <strain evidence="3 4">MAH-18</strain>
    </source>
</reference>
<evidence type="ECO:0000259" key="2">
    <source>
        <dbReference type="Pfam" id="PF03734"/>
    </source>
</evidence>
<comment type="caution">
    <text evidence="3">The sequence shown here is derived from an EMBL/GenBank/DDBJ whole genome shotgun (WGS) entry which is preliminary data.</text>
</comment>
<accession>A0A6L6XW61</accession>
<dbReference type="InterPro" id="IPR005490">
    <property type="entry name" value="LD_TPept_cat_dom"/>
</dbReference>
<gene>
    <name evidence="3" type="ORF">GON03_17305</name>
</gene>
<dbReference type="GO" id="GO:0016740">
    <property type="term" value="F:transferase activity"/>
    <property type="evidence" value="ECO:0007669"/>
    <property type="project" value="InterPro"/>
</dbReference>
<dbReference type="PANTHER" id="PTHR38589:SF1">
    <property type="entry name" value="BLR0621 PROTEIN"/>
    <property type="match status" value="1"/>
</dbReference>
<feature type="domain" description="L,D-TPase catalytic" evidence="2">
    <location>
        <begin position="71"/>
        <end position="220"/>
    </location>
</feature>
<protein>
    <submittedName>
        <fullName evidence="3">L,D-transpeptidase family protein</fullName>
    </submittedName>
</protein>
<keyword evidence="4" id="KW-1185">Reference proteome</keyword>
<sequence>MTRLLLALAVVGACLVPPSVARAAGTVRLDGVLVRLQPGTAQVVTVNHTGGHHARVTLWRLADGRWEQRLQVEDGRIGYGGLVAGDRRRQGTGTTPIGTYPLPWAFGTHDPDEAWDLRYREIRRGDFWVQDNRSAHYNRYRNQRDGGFRWWLPASDINASERLTDFRRQYEWSIVIGFNAEQVRYRGAGIFLHVNGRGATAGCVSAPRAFIRTLMRRLDPDLHPLIAIGR</sequence>
<dbReference type="Proteomes" id="UP000473525">
    <property type="component" value="Unassembled WGS sequence"/>
</dbReference>